<gene>
    <name evidence="1" type="ORF">Q8A49_22220</name>
</gene>
<proteinExistence type="predicted"/>
<name>A0ABU7KVB1_9ACTN</name>
<reference evidence="1 2" key="1">
    <citation type="submission" date="2023-07" db="EMBL/GenBank/DDBJ databases">
        <authorList>
            <person name="Girao M."/>
            <person name="Carvalho M.F."/>
        </authorList>
    </citation>
    <scope>NUCLEOTIDE SEQUENCE [LARGE SCALE GENOMIC DNA]</scope>
    <source>
        <strain evidence="1 2">66/93</strain>
    </source>
</reference>
<comment type="caution">
    <text evidence="1">The sequence shown here is derived from an EMBL/GenBank/DDBJ whole genome shotgun (WGS) entry which is preliminary data.</text>
</comment>
<organism evidence="1 2">
    <name type="scientific">Nocardiopsis tropica</name>
    <dbReference type="NCBI Taxonomy" id="109330"/>
    <lineage>
        <taxon>Bacteria</taxon>
        <taxon>Bacillati</taxon>
        <taxon>Actinomycetota</taxon>
        <taxon>Actinomycetes</taxon>
        <taxon>Streptosporangiales</taxon>
        <taxon>Nocardiopsidaceae</taxon>
        <taxon>Nocardiopsis</taxon>
    </lineage>
</organism>
<evidence type="ECO:0000313" key="2">
    <source>
        <dbReference type="Proteomes" id="UP001348641"/>
    </source>
</evidence>
<dbReference type="Pfam" id="PF13620">
    <property type="entry name" value="CarboxypepD_reg"/>
    <property type="match status" value="1"/>
</dbReference>
<dbReference type="SUPFAM" id="SSF49464">
    <property type="entry name" value="Carboxypeptidase regulatory domain-like"/>
    <property type="match status" value="1"/>
</dbReference>
<evidence type="ECO:0000313" key="1">
    <source>
        <dbReference type="EMBL" id="MEE2053223.1"/>
    </source>
</evidence>
<dbReference type="RefSeq" id="WP_330160187.1">
    <property type="nucleotide sequence ID" value="NZ_BAAAJA010000011.1"/>
</dbReference>
<sequence>MTAITGTVYDSSGEPVEGVLIRWSSNEDPPVSSHEKASLTIDDGSYRLVLRQGSWDIHGTKDGTRTETETVVLGADGAVADLHFP</sequence>
<dbReference type="Proteomes" id="UP001348641">
    <property type="component" value="Unassembled WGS sequence"/>
</dbReference>
<dbReference type="Gene3D" id="2.60.40.1120">
    <property type="entry name" value="Carboxypeptidase-like, regulatory domain"/>
    <property type="match status" value="1"/>
</dbReference>
<accession>A0ABU7KVB1</accession>
<dbReference type="InterPro" id="IPR008969">
    <property type="entry name" value="CarboxyPept-like_regulatory"/>
</dbReference>
<dbReference type="EMBL" id="JAUUCC010000065">
    <property type="protein sequence ID" value="MEE2053223.1"/>
    <property type="molecule type" value="Genomic_DNA"/>
</dbReference>
<protein>
    <submittedName>
        <fullName evidence="1">Carboxypeptidase-like regulatory domain-containing protein</fullName>
    </submittedName>
</protein>